<gene>
    <name evidence="2" type="ORF">THAOC_09936</name>
</gene>
<evidence type="ECO:0000313" key="2">
    <source>
        <dbReference type="EMBL" id="EJK68852.1"/>
    </source>
</evidence>
<evidence type="ECO:0000256" key="1">
    <source>
        <dbReference type="SAM" id="MobiDB-lite"/>
    </source>
</evidence>
<sequence>MKPLALLCQNGHHNVQLGIAGSMASAHGESELADDSAPEGVHPSTTSMGTSSQYSSSSDGPVYRTSAYRRVGFRALRILLPYA</sequence>
<dbReference type="AlphaFoldDB" id="K0TE57"/>
<feature type="compositionally biased region" description="Low complexity" evidence="1">
    <location>
        <begin position="44"/>
        <end position="58"/>
    </location>
</feature>
<organism evidence="2 3">
    <name type="scientific">Thalassiosira oceanica</name>
    <name type="common">Marine diatom</name>
    <dbReference type="NCBI Taxonomy" id="159749"/>
    <lineage>
        <taxon>Eukaryota</taxon>
        <taxon>Sar</taxon>
        <taxon>Stramenopiles</taxon>
        <taxon>Ochrophyta</taxon>
        <taxon>Bacillariophyta</taxon>
        <taxon>Coscinodiscophyceae</taxon>
        <taxon>Thalassiosirophycidae</taxon>
        <taxon>Thalassiosirales</taxon>
        <taxon>Thalassiosiraceae</taxon>
        <taxon>Thalassiosira</taxon>
    </lineage>
</organism>
<reference evidence="2 3" key="1">
    <citation type="journal article" date="2012" name="Genome Biol.">
        <title>Genome and low-iron response of an oceanic diatom adapted to chronic iron limitation.</title>
        <authorList>
            <person name="Lommer M."/>
            <person name="Specht M."/>
            <person name="Roy A.S."/>
            <person name="Kraemer L."/>
            <person name="Andreson R."/>
            <person name="Gutowska M.A."/>
            <person name="Wolf J."/>
            <person name="Bergner S.V."/>
            <person name="Schilhabel M.B."/>
            <person name="Klostermeier U.C."/>
            <person name="Beiko R.G."/>
            <person name="Rosenstiel P."/>
            <person name="Hippler M."/>
            <person name="Laroche J."/>
        </authorList>
    </citation>
    <scope>NUCLEOTIDE SEQUENCE [LARGE SCALE GENOMIC DNA]</scope>
    <source>
        <strain evidence="2 3">CCMP1005</strain>
    </source>
</reference>
<dbReference type="Proteomes" id="UP000266841">
    <property type="component" value="Unassembled WGS sequence"/>
</dbReference>
<accession>K0TE57</accession>
<feature type="region of interest" description="Disordered" evidence="1">
    <location>
        <begin position="26"/>
        <end position="61"/>
    </location>
</feature>
<comment type="caution">
    <text evidence="2">The sequence shown here is derived from an EMBL/GenBank/DDBJ whole genome shotgun (WGS) entry which is preliminary data.</text>
</comment>
<dbReference type="EMBL" id="AGNL01010774">
    <property type="protein sequence ID" value="EJK68852.1"/>
    <property type="molecule type" value="Genomic_DNA"/>
</dbReference>
<name>K0TE57_THAOC</name>
<protein>
    <submittedName>
        <fullName evidence="2">Uncharacterized protein</fullName>
    </submittedName>
</protein>
<evidence type="ECO:0000313" key="3">
    <source>
        <dbReference type="Proteomes" id="UP000266841"/>
    </source>
</evidence>
<proteinExistence type="predicted"/>
<keyword evidence="3" id="KW-1185">Reference proteome</keyword>